<dbReference type="EMBL" id="DS469550">
    <property type="protein sequence ID" value="EDO43792.1"/>
    <property type="molecule type" value="Genomic_DNA"/>
</dbReference>
<dbReference type="InParanoid" id="A7RXL0"/>
<dbReference type="AlphaFoldDB" id="A7RXL0"/>
<evidence type="ECO:0000256" key="1">
    <source>
        <dbReference type="ARBA" id="ARBA00022723"/>
    </source>
</evidence>
<reference evidence="7 8" key="1">
    <citation type="journal article" date="2007" name="Science">
        <title>Sea anemone genome reveals ancestral eumetazoan gene repertoire and genomic organization.</title>
        <authorList>
            <person name="Putnam N.H."/>
            <person name="Srivastava M."/>
            <person name="Hellsten U."/>
            <person name="Dirks B."/>
            <person name="Chapman J."/>
            <person name="Salamov A."/>
            <person name="Terry A."/>
            <person name="Shapiro H."/>
            <person name="Lindquist E."/>
            <person name="Kapitonov V.V."/>
            <person name="Jurka J."/>
            <person name="Genikhovich G."/>
            <person name="Grigoriev I.V."/>
            <person name="Lucas S.M."/>
            <person name="Steele R.E."/>
            <person name="Finnerty J.R."/>
            <person name="Technau U."/>
            <person name="Martindale M.Q."/>
            <person name="Rokhsar D.S."/>
        </authorList>
    </citation>
    <scope>NUCLEOTIDE SEQUENCE [LARGE SCALE GENOMIC DNA]</scope>
    <source>
        <strain evidence="8">CH2 X CH6</strain>
    </source>
</reference>
<dbReference type="STRING" id="45351.A7RXL0"/>
<evidence type="ECO:0000313" key="8">
    <source>
        <dbReference type="Proteomes" id="UP000001593"/>
    </source>
</evidence>
<gene>
    <name evidence="7" type="ORF">NEMVEDRAFT_v1g96987</name>
</gene>
<dbReference type="InterPro" id="IPR029617">
    <property type="entry name" value="Snt2"/>
</dbReference>
<evidence type="ECO:0000313" key="7">
    <source>
        <dbReference type="EMBL" id="EDO43792.1"/>
    </source>
</evidence>
<evidence type="ECO:0000259" key="6">
    <source>
        <dbReference type="PROSITE" id="PS50016"/>
    </source>
</evidence>
<dbReference type="InterPro" id="IPR013083">
    <property type="entry name" value="Znf_RING/FYVE/PHD"/>
</dbReference>
<protein>
    <recommendedName>
        <fullName evidence="6">PHD-type domain-containing protein</fullName>
    </recommendedName>
</protein>
<dbReference type="Proteomes" id="UP000001593">
    <property type="component" value="Unassembled WGS sequence"/>
</dbReference>
<accession>A7RXL0</accession>
<proteinExistence type="predicted"/>
<evidence type="ECO:0000256" key="4">
    <source>
        <dbReference type="PROSITE-ProRule" id="PRU00146"/>
    </source>
</evidence>
<evidence type="ECO:0000256" key="5">
    <source>
        <dbReference type="SAM" id="MobiDB-lite"/>
    </source>
</evidence>
<feature type="compositionally biased region" description="Basic residues" evidence="5">
    <location>
        <begin position="131"/>
        <end position="142"/>
    </location>
</feature>
<dbReference type="InterPro" id="IPR001965">
    <property type="entry name" value="Znf_PHD"/>
</dbReference>
<dbReference type="Gene3D" id="3.30.40.10">
    <property type="entry name" value="Zinc/RING finger domain, C3HC4 (zinc finger)"/>
    <property type="match status" value="1"/>
</dbReference>
<dbReference type="PANTHER" id="PTHR47672:SF1">
    <property type="entry name" value="E3 UBIQUITIN-PROTEIN LIGASE SNT2"/>
    <property type="match status" value="1"/>
</dbReference>
<dbReference type="InterPro" id="IPR019786">
    <property type="entry name" value="Zinc_finger_PHD-type_CS"/>
</dbReference>
<dbReference type="Gene3D" id="2.30.30.1150">
    <property type="match status" value="1"/>
</dbReference>
<dbReference type="PROSITE" id="PS50016">
    <property type="entry name" value="ZF_PHD_2"/>
    <property type="match status" value="2"/>
</dbReference>
<keyword evidence="2 4" id="KW-0863">Zinc-finger</keyword>
<feature type="domain" description="PHD-type" evidence="6">
    <location>
        <begin position="2"/>
        <end position="56"/>
    </location>
</feature>
<evidence type="ECO:0000256" key="2">
    <source>
        <dbReference type="ARBA" id="ARBA00022771"/>
    </source>
</evidence>
<dbReference type="InterPro" id="IPR019787">
    <property type="entry name" value="Znf_PHD-finger"/>
</dbReference>
<keyword evidence="8" id="KW-1185">Reference proteome</keyword>
<keyword evidence="3" id="KW-0862">Zinc</keyword>
<sequence length="213" mass="24397">FLLSCATCKSTDNQHLMAECDTCHNFYHLACVDPPLSRMPRKSAKCLWQCSECDPSESEEDVEVDVEDTTPISQSRQKRTIKEPTKFTPDKGVVSKEDVEVDVEDTTPISQSRQKRTIKEPTKFTPDKGKLGRPRTGKRKQYVKKEKIQDERTQCSQCDSPGDNTTLVRCDNCKLCYHFGCLDPPVKSNPKKRGYMWYCTECDESVRNVIVRT</sequence>
<dbReference type="PhylomeDB" id="A7RXL0"/>
<dbReference type="CDD" id="cd15563">
    <property type="entry name" value="PHD3_PHF14"/>
    <property type="match status" value="1"/>
</dbReference>
<keyword evidence="1" id="KW-0479">Metal-binding</keyword>
<dbReference type="Pfam" id="PF00628">
    <property type="entry name" value="PHD"/>
    <property type="match status" value="2"/>
</dbReference>
<dbReference type="eggNOG" id="KOG0957">
    <property type="taxonomic scope" value="Eukaryota"/>
</dbReference>
<name>A7RXL0_NEMVE</name>
<dbReference type="GO" id="GO:0008270">
    <property type="term" value="F:zinc ion binding"/>
    <property type="evidence" value="ECO:0007669"/>
    <property type="project" value="UniProtKB-KW"/>
</dbReference>
<dbReference type="HOGENOM" id="CLU_1297258_0_0_1"/>
<dbReference type="InterPro" id="IPR011011">
    <property type="entry name" value="Znf_FYVE_PHD"/>
</dbReference>
<dbReference type="PANTHER" id="PTHR47672">
    <property type="entry name" value="E3 UBIQUITIN-PROTEIN LIGASE SNT2"/>
    <property type="match status" value="1"/>
</dbReference>
<feature type="non-terminal residue" evidence="7">
    <location>
        <position position="1"/>
    </location>
</feature>
<dbReference type="SMART" id="SM00249">
    <property type="entry name" value="PHD"/>
    <property type="match status" value="2"/>
</dbReference>
<organism evidence="7 8">
    <name type="scientific">Nematostella vectensis</name>
    <name type="common">Starlet sea anemone</name>
    <dbReference type="NCBI Taxonomy" id="45351"/>
    <lineage>
        <taxon>Eukaryota</taxon>
        <taxon>Metazoa</taxon>
        <taxon>Cnidaria</taxon>
        <taxon>Anthozoa</taxon>
        <taxon>Hexacorallia</taxon>
        <taxon>Actiniaria</taxon>
        <taxon>Edwardsiidae</taxon>
        <taxon>Nematostella</taxon>
    </lineage>
</organism>
<feature type="region of interest" description="Disordered" evidence="5">
    <location>
        <begin position="122"/>
        <end position="144"/>
    </location>
</feature>
<evidence type="ECO:0000256" key="3">
    <source>
        <dbReference type="ARBA" id="ARBA00022833"/>
    </source>
</evidence>
<feature type="domain" description="PHD-type" evidence="6">
    <location>
        <begin position="152"/>
        <end position="205"/>
    </location>
</feature>
<dbReference type="PROSITE" id="PS01359">
    <property type="entry name" value="ZF_PHD_1"/>
    <property type="match status" value="1"/>
</dbReference>
<dbReference type="SUPFAM" id="SSF57903">
    <property type="entry name" value="FYVE/PHD zinc finger"/>
    <property type="match status" value="2"/>
</dbReference>